<dbReference type="AlphaFoldDB" id="A0A8H7QZC7"/>
<keyword evidence="3" id="KW-1185">Reference proteome</keyword>
<proteinExistence type="predicted"/>
<evidence type="ECO:0000256" key="1">
    <source>
        <dbReference type="SAM" id="MobiDB-lite"/>
    </source>
</evidence>
<protein>
    <submittedName>
        <fullName evidence="2">Uncharacterized protein</fullName>
    </submittedName>
</protein>
<evidence type="ECO:0000313" key="3">
    <source>
        <dbReference type="Proteomes" id="UP000650833"/>
    </source>
</evidence>
<comment type="caution">
    <text evidence="2">The sequence shown here is derived from an EMBL/GenBank/DDBJ whole genome shotgun (WGS) entry which is preliminary data.</text>
</comment>
<gene>
    <name evidence="2" type="ORF">INT46_004257</name>
</gene>
<dbReference type="OrthoDB" id="2260371at2759"/>
<evidence type="ECO:0000313" key="2">
    <source>
        <dbReference type="EMBL" id="KAG2200488.1"/>
    </source>
</evidence>
<accession>A0A8H7QZC7</accession>
<organism evidence="2 3">
    <name type="scientific">Mucor plumbeus</name>
    <dbReference type="NCBI Taxonomy" id="97098"/>
    <lineage>
        <taxon>Eukaryota</taxon>
        <taxon>Fungi</taxon>
        <taxon>Fungi incertae sedis</taxon>
        <taxon>Mucoromycota</taxon>
        <taxon>Mucoromycotina</taxon>
        <taxon>Mucoromycetes</taxon>
        <taxon>Mucorales</taxon>
        <taxon>Mucorineae</taxon>
        <taxon>Mucoraceae</taxon>
        <taxon>Mucor</taxon>
    </lineage>
</organism>
<dbReference type="EMBL" id="JAEPRC010000315">
    <property type="protein sequence ID" value="KAG2200488.1"/>
    <property type="molecule type" value="Genomic_DNA"/>
</dbReference>
<reference evidence="2" key="1">
    <citation type="submission" date="2020-12" db="EMBL/GenBank/DDBJ databases">
        <title>Metabolic potential, ecology and presence of endohyphal bacteria is reflected in genomic diversity of Mucoromycotina.</title>
        <authorList>
            <person name="Muszewska A."/>
            <person name="Okrasinska A."/>
            <person name="Steczkiewicz K."/>
            <person name="Drgas O."/>
            <person name="Orlowska M."/>
            <person name="Perlinska-Lenart U."/>
            <person name="Aleksandrzak-Piekarczyk T."/>
            <person name="Szatraj K."/>
            <person name="Zielenkiewicz U."/>
            <person name="Pilsyk S."/>
            <person name="Malc E."/>
            <person name="Mieczkowski P."/>
            <person name="Kruszewska J.S."/>
            <person name="Biernat P."/>
            <person name="Pawlowska J."/>
        </authorList>
    </citation>
    <scope>NUCLEOTIDE SEQUENCE</scope>
    <source>
        <strain evidence="2">CBS 226.32</strain>
    </source>
</reference>
<feature type="region of interest" description="Disordered" evidence="1">
    <location>
        <begin position="66"/>
        <end position="104"/>
    </location>
</feature>
<name>A0A8H7QZC7_9FUNG</name>
<sequence length="104" mass="12174">MNKIGKSLFNHQEKTSWAFIDESDFHTSTKKNLSQSPVGTRAVVKAPVTRYLESLYFLLLNQKEEDRQKKDVEVVEKKEEENESTEQYWPDDSKPTRKNTITAH</sequence>
<feature type="compositionally biased region" description="Basic and acidic residues" evidence="1">
    <location>
        <begin position="66"/>
        <end position="80"/>
    </location>
</feature>
<dbReference type="Proteomes" id="UP000650833">
    <property type="component" value="Unassembled WGS sequence"/>
</dbReference>